<keyword evidence="2" id="KW-0004">4Fe-4S</keyword>
<comment type="similarity">
    <text evidence="7">Belongs to the radical SAM superfamily. Anaerobic sulfatase-maturating enzyme family.</text>
</comment>
<dbReference type="GO" id="GO:0051539">
    <property type="term" value="F:4 iron, 4 sulfur cluster binding"/>
    <property type="evidence" value="ECO:0007669"/>
    <property type="project" value="UniProtKB-KW"/>
</dbReference>
<dbReference type="SFLD" id="SFLDG01386">
    <property type="entry name" value="main_SPASM_domain-containing"/>
    <property type="match status" value="1"/>
</dbReference>
<evidence type="ECO:0000256" key="2">
    <source>
        <dbReference type="ARBA" id="ARBA00022485"/>
    </source>
</evidence>
<gene>
    <name evidence="9" type="ORF">A2074_05050</name>
</gene>
<dbReference type="Pfam" id="PF04055">
    <property type="entry name" value="Radical_SAM"/>
    <property type="match status" value="1"/>
</dbReference>
<reference evidence="9 10" key="1">
    <citation type="journal article" date="2016" name="Nat. Commun.">
        <title>Thousands of microbial genomes shed light on interconnected biogeochemical processes in an aquifer system.</title>
        <authorList>
            <person name="Anantharaman K."/>
            <person name="Brown C.T."/>
            <person name="Hug L.A."/>
            <person name="Sharon I."/>
            <person name="Castelle C.J."/>
            <person name="Probst A.J."/>
            <person name="Thomas B.C."/>
            <person name="Singh A."/>
            <person name="Wilkins M.J."/>
            <person name="Karaoz U."/>
            <person name="Brodie E.L."/>
            <person name="Williams K.H."/>
            <person name="Hubbard S.S."/>
            <person name="Banfield J.F."/>
        </authorList>
    </citation>
    <scope>NUCLEOTIDE SEQUENCE [LARGE SCALE GENOMIC DNA]</scope>
</reference>
<dbReference type="EMBL" id="MELI01000071">
    <property type="protein sequence ID" value="OFW33262.1"/>
    <property type="molecule type" value="Genomic_DNA"/>
</dbReference>
<proteinExistence type="inferred from homology"/>
<dbReference type="InterPro" id="IPR007197">
    <property type="entry name" value="rSAM"/>
</dbReference>
<dbReference type="UniPathway" id="UPA00782"/>
<accession>A0A1F2UJS8</accession>
<dbReference type="PROSITE" id="PS01305">
    <property type="entry name" value="MOAA_NIFB_PQQE"/>
    <property type="match status" value="1"/>
</dbReference>
<comment type="cofactor">
    <cofactor evidence="1">
        <name>[4Fe-4S] cluster</name>
        <dbReference type="ChEBI" id="CHEBI:49883"/>
    </cofactor>
</comment>
<dbReference type="NCBIfam" id="TIGR04085">
    <property type="entry name" value="rSAM_more_4Fe4S"/>
    <property type="match status" value="1"/>
</dbReference>
<keyword evidence="5" id="KW-0408">Iron</keyword>
<evidence type="ECO:0000256" key="6">
    <source>
        <dbReference type="ARBA" id="ARBA00023014"/>
    </source>
</evidence>
<dbReference type="InterPro" id="IPR058240">
    <property type="entry name" value="rSAM_sf"/>
</dbReference>
<dbReference type="InterPro" id="IPR013785">
    <property type="entry name" value="Aldolase_TIM"/>
</dbReference>
<dbReference type="InterPro" id="IPR000385">
    <property type="entry name" value="MoaA_NifB_PqqE_Fe-S-bd_CS"/>
</dbReference>
<dbReference type="PANTHER" id="PTHR43273">
    <property type="entry name" value="ANAEROBIC SULFATASE-MATURATING ENZYME HOMOLOG ASLB-RELATED"/>
    <property type="match status" value="1"/>
</dbReference>
<evidence type="ECO:0000256" key="5">
    <source>
        <dbReference type="ARBA" id="ARBA00023004"/>
    </source>
</evidence>
<dbReference type="InterPro" id="IPR023867">
    <property type="entry name" value="Sulphatase_maturase_rSAM"/>
</dbReference>
<dbReference type="InterPro" id="IPR023885">
    <property type="entry name" value="4Fe4S-binding_SPASM_dom"/>
</dbReference>
<evidence type="ECO:0000256" key="7">
    <source>
        <dbReference type="ARBA" id="ARBA00023601"/>
    </source>
</evidence>
<keyword evidence="3" id="KW-0949">S-adenosyl-L-methionine</keyword>
<dbReference type="SFLD" id="SFLDG01067">
    <property type="entry name" value="SPASM/twitch_domain_containing"/>
    <property type="match status" value="1"/>
</dbReference>
<protein>
    <recommendedName>
        <fullName evidence="8">Radical SAM core domain-containing protein</fullName>
    </recommendedName>
</protein>
<evidence type="ECO:0000313" key="10">
    <source>
        <dbReference type="Proteomes" id="UP000178086"/>
    </source>
</evidence>
<dbReference type="GO" id="GO:0016491">
    <property type="term" value="F:oxidoreductase activity"/>
    <property type="evidence" value="ECO:0007669"/>
    <property type="project" value="InterPro"/>
</dbReference>
<dbReference type="Gene3D" id="3.20.20.70">
    <property type="entry name" value="Aldolase class I"/>
    <property type="match status" value="1"/>
</dbReference>
<feature type="domain" description="Radical SAM core" evidence="8">
    <location>
        <begin position="83"/>
        <end position="322"/>
    </location>
</feature>
<dbReference type="AlphaFoldDB" id="A0A1F2UJS8"/>
<dbReference type="SFLD" id="SFLDS00029">
    <property type="entry name" value="Radical_SAM"/>
    <property type="match status" value="1"/>
</dbReference>
<dbReference type="PANTHER" id="PTHR43273:SF3">
    <property type="entry name" value="ANAEROBIC SULFATASE-MATURATING ENZYME HOMOLOG ASLB-RELATED"/>
    <property type="match status" value="1"/>
</dbReference>
<keyword evidence="6" id="KW-0411">Iron-sulfur</keyword>
<dbReference type="SFLD" id="SFLDG01384">
    <property type="entry name" value="thioether_bond_formation_requi"/>
    <property type="match status" value="1"/>
</dbReference>
<dbReference type="PROSITE" id="PS51918">
    <property type="entry name" value="RADICAL_SAM"/>
    <property type="match status" value="1"/>
</dbReference>
<dbReference type="CDD" id="cd01335">
    <property type="entry name" value="Radical_SAM"/>
    <property type="match status" value="1"/>
</dbReference>
<dbReference type="GO" id="GO:0046872">
    <property type="term" value="F:metal ion binding"/>
    <property type="evidence" value="ECO:0007669"/>
    <property type="project" value="UniProtKB-KW"/>
</dbReference>
<evidence type="ECO:0000256" key="3">
    <source>
        <dbReference type="ARBA" id="ARBA00022691"/>
    </source>
</evidence>
<evidence type="ECO:0000313" key="9">
    <source>
        <dbReference type="EMBL" id="OFW33262.1"/>
    </source>
</evidence>
<evidence type="ECO:0000256" key="4">
    <source>
        <dbReference type="ARBA" id="ARBA00022723"/>
    </source>
</evidence>
<organism evidence="9 10">
    <name type="scientific">Candidatus Aquicultor primus</name>
    <dbReference type="NCBI Taxonomy" id="1797195"/>
    <lineage>
        <taxon>Bacteria</taxon>
        <taxon>Bacillati</taxon>
        <taxon>Actinomycetota</taxon>
        <taxon>Candidatus Aquicultoria</taxon>
        <taxon>Candidatus Aquicultorales</taxon>
        <taxon>Candidatus Aquicultoraceae</taxon>
        <taxon>Candidatus Aquicultor</taxon>
    </lineage>
</organism>
<evidence type="ECO:0000259" key="8">
    <source>
        <dbReference type="PROSITE" id="PS51918"/>
    </source>
</evidence>
<keyword evidence="4" id="KW-0479">Metal-binding</keyword>
<dbReference type="SUPFAM" id="SSF102114">
    <property type="entry name" value="Radical SAM enzymes"/>
    <property type="match status" value="1"/>
</dbReference>
<sequence length="455" mass="51861">MRVNERILTYRISEEAFLLLNTLTGAIDITTPQIYDALENFSAVQHLTLDEFTKERLRKRGYIFDSPDDETRWLQLIKDAHGKQEKTLDYIVSLTYNCNLRCAYCFEGDLTYTRRNYMDIDDVQHVFAAIDELSDGYSNHRKLIKLFGGEPLLPRNKQAIRRVLTEARQRSLPVSAVTNGTYANDYADLFDEFADVIVAAQVTLDGSKEIHDSRRKSHDGRGSFDDVCAAIEMFLAKNIKINVRTNLDMQNIGRLREHFDLLVTKGWMDNPDFGCSLSPVEDHSCSGTYAFYLPENLLVKEFYDQVKESPEMADAFRLGLFRNLKHIKSVVNTSRPVLPLLHYCEANNLEHIVFGPDGYIYPCTECLGRPDLAMGKFHPQLEMFDDVVKMWNGRNVLRMNKCRECDIALLCGGGCAYSALVVNGDINEPVCNNARETIFAYLDYIKADLADKASA</sequence>
<name>A0A1F2UJS8_9ACTN</name>
<dbReference type="Proteomes" id="UP000178086">
    <property type="component" value="Unassembled WGS sequence"/>
</dbReference>
<comment type="caution">
    <text evidence="9">The sequence shown here is derived from an EMBL/GenBank/DDBJ whole genome shotgun (WGS) entry which is preliminary data.</text>
</comment>
<evidence type="ECO:0000256" key="1">
    <source>
        <dbReference type="ARBA" id="ARBA00001966"/>
    </source>
</evidence>